<evidence type="ECO:0000256" key="2">
    <source>
        <dbReference type="ARBA" id="ARBA00022723"/>
    </source>
</evidence>
<keyword evidence="8" id="KW-1185">Reference proteome</keyword>
<keyword evidence="3" id="KW-0378">Hydrolase</keyword>
<organism evidence="7 8">
    <name type="scientific">Pacificispira spongiicola</name>
    <dbReference type="NCBI Taxonomy" id="2729598"/>
    <lineage>
        <taxon>Bacteria</taxon>
        <taxon>Pseudomonadati</taxon>
        <taxon>Pseudomonadota</taxon>
        <taxon>Alphaproteobacteria</taxon>
        <taxon>Rhodospirillales</taxon>
        <taxon>Rhodospirillaceae</taxon>
        <taxon>Pacificispira</taxon>
    </lineage>
</organism>
<evidence type="ECO:0000256" key="1">
    <source>
        <dbReference type="ARBA" id="ARBA00001946"/>
    </source>
</evidence>
<keyword evidence="2" id="KW-0479">Metal-binding</keyword>
<evidence type="ECO:0000259" key="6">
    <source>
        <dbReference type="Pfam" id="PF10150"/>
    </source>
</evidence>
<keyword evidence="5" id="KW-0694">RNA-binding</keyword>
<comment type="caution">
    <text evidence="7">The sequence shown here is derived from an EMBL/GenBank/DDBJ whole genome shotgun (WGS) entry which is preliminary data.</text>
</comment>
<dbReference type="EMBL" id="JABBNT010000005">
    <property type="protein sequence ID" value="NMM46438.1"/>
    <property type="molecule type" value="Genomic_DNA"/>
</dbReference>
<comment type="cofactor">
    <cofactor evidence="1">
        <name>Mg(2+)</name>
        <dbReference type="ChEBI" id="CHEBI:18420"/>
    </cofactor>
</comment>
<protein>
    <recommendedName>
        <fullName evidence="6">RNA-binding protein AU-1/Ribonuclease E/G domain-containing protein</fullName>
    </recommendedName>
</protein>
<feature type="domain" description="RNA-binding protein AU-1/Ribonuclease E/G" evidence="6">
    <location>
        <begin position="105"/>
        <end position="378"/>
    </location>
</feature>
<dbReference type="GO" id="GO:0004540">
    <property type="term" value="F:RNA nuclease activity"/>
    <property type="evidence" value="ECO:0007669"/>
    <property type="project" value="InterPro"/>
</dbReference>
<accession>A0A7Y0E3C6</accession>
<gene>
    <name evidence="7" type="ORF">HH303_18245</name>
</gene>
<sequence>MVSASEIYIETSPGERRAGLLDGDGRAIAIEVERPSRPRLTGAIYLARVRSIDKRLGAAFLDLGPAGSALLARAKDLTEGEAILVQISRDAHDDKGPAALRQVILWGRYIGLQPGRGNGFQCARSLGQGRNRAMALEAAEAAIADQTDLILRAPSWTVEGSVLAAEAAALRTLWQDIQTAAKSAKAPAELLPPTDFVTWMLRDAGPEARIAFDDRLDKARAEELCAEFYPDLADTLALHSGGKSLFDEAGLSEVLEETLAPEVPLQGGGRLFIEETRALTAIDVDIGTAEQGGPNATRGPSKAEAVHRLNRRAAEEIARQIILRKISGLVVIDFAGIEGRGKMKSLLDVLRSRLRGAEGHTDVLGITAAGLVEVTRQRIGPSLADLYLSDRAVRRMSPDAEAAEVLRRALRLKGAGKPVADLSQAAADAFKGTMREALKEAETRLGQGIELRPGAARIDVRLEK</sequence>
<evidence type="ECO:0000256" key="5">
    <source>
        <dbReference type="ARBA" id="ARBA00022884"/>
    </source>
</evidence>
<dbReference type="InterPro" id="IPR004659">
    <property type="entry name" value="RNase_E/G"/>
</dbReference>
<evidence type="ECO:0000313" key="8">
    <source>
        <dbReference type="Proteomes" id="UP000539372"/>
    </source>
</evidence>
<evidence type="ECO:0000256" key="3">
    <source>
        <dbReference type="ARBA" id="ARBA00022801"/>
    </source>
</evidence>
<dbReference type="PANTHER" id="PTHR30001">
    <property type="entry name" value="RIBONUCLEASE"/>
    <property type="match status" value="1"/>
</dbReference>
<dbReference type="GO" id="GO:0006364">
    <property type="term" value="P:rRNA processing"/>
    <property type="evidence" value="ECO:0007669"/>
    <property type="project" value="TreeGrafter"/>
</dbReference>
<dbReference type="GO" id="GO:0046872">
    <property type="term" value="F:metal ion binding"/>
    <property type="evidence" value="ECO:0007669"/>
    <property type="project" value="UniProtKB-KW"/>
</dbReference>
<evidence type="ECO:0000313" key="7">
    <source>
        <dbReference type="EMBL" id="NMM46438.1"/>
    </source>
</evidence>
<dbReference type="PANTHER" id="PTHR30001:SF0">
    <property type="entry name" value="RIBONUCLEASE G"/>
    <property type="match status" value="1"/>
</dbReference>
<dbReference type="GO" id="GO:0003723">
    <property type="term" value="F:RNA binding"/>
    <property type="evidence" value="ECO:0007669"/>
    <property type="project" value="UniProtKB-KW"/>
</dbReference>
<dbReference type="Proteomes" id="UP000539372">
    <property type="component" value="Unassembled WGS sequence"/>
</dbReference>
<reference evidence="7 8" key="1">
    <citation type="submission" date="2020-04" db="EMBL/GenBank/DDBJ databases">
        <title>Rhodospirillaceae bacterium KN72 isolated from deep sea.</title>
        <authorList>
            <person name="Zhang D.-C."/>
        </authorList>
    </citation>
    <scope>NUCLEOTIDE SEQUENCE [LARGE SCALE GENOMIC DNA]</scope>
    <source>
        <strain evidence="7 8">KN72</strain>
    </source>
</reference>
<name>A0A7Y0E3C6_9PROT</name>
<dbReference type="RefSeq" id="WP_169626793.1">
    <property type="nucleotide sequence ID" value="NZ_JABBNT010000005.1"/>
</dbReference>
<keyword evidence="4" id="KW-0460">Magnesium</keyword>
<dbReference type="GO" id="GO:0005737">
    <property type="term" value="C:cytoplasm"/>
    <property type="evidence" value="ECO:0007669"/>
    <property type="project" value="TreeGrafter"/>
</dbReference>
<evidence type="ECO:0000256" key="4">
    <source>
        <dbReference type="ARBA" id="ARBA00022842"/>
    </source>
</evidence>
<proteinExistence type="predicted"/>
<dbReference type="Pfam" id="PF10150">
    <property type="entry name" value="RNase_E_G"/>
    <property type="match status" value="1"/>
</dbReference>
<dbReference type="GO" id="GO:0016787">
    <property type="term" value="F:hydrolase activity"/>
    <property type="evidence" value="ECO:0007669"/>
    <property type="project" value="UniProtKB-KW"/>
</dbReference>
<dbReference type="InterPro" id="IPR019307">
    <property type="entry name" value="RNA-bd_AU-1/RNase_E/G"/>
</dbReference>
<dbReference type="AlphaFoldDB" id="A0A7Y0E3C6"/>